<evidence type="ECO:0000313" key="1">
    <source>
        <dbReference type="EMBL" id="GIY24423.1"/>
    </source>
</evidence>
<dbReference type="GO" id="GO:0003676">
    <property type="term" value="F:nucleic acid binding"/>
    <property type="evidence" value="ECO:0007669"/>
    <property type="project" value="InterPro"/>
</dbReference>
<comment type="caution">
    <text evidence="1">The sequence shown here is derived from an EMBL/GenBank/DDBJ whole genome shotgun (WGS) entry which is preliminary data.</text>
</comment>
<keyword evidence="2" id="KW-1185">Reference proteome</keyword>
<dbReference type="InterPro" id="IPR036397">
    <property type="entry name" value="RNaseH_sf"/>
</dbReference>
<gene>
    <name evidence="1" type="ORF">CEXT_456101</name>
</gene>
<reference evidence="1 2" key="1">
    <citation type="submission" date="2021-06" db="EMBL/GenBank/DDBJ databases">
        <title>Caerostris extrusa draft genome.</title>
        <authorList>
            <person name="Kono N."/>
            <person name="Arakawa K."/>
        </authorList>
    </citation>
    <scope>NUCLEOTIDE SEQUENCE [LARGE SCALE GENOMIC DNA]</scope>
</reference>
<organism evidence="1 2">
    <name type="scientific">Caerostris extrusa</name>
    <name type="common">Bark spider</name>
    <name type="synonym">Caerostris bankana</name>
    <dbReference type="NCBI Taxonomy" id="172846"/>
    <lineage>
        <taxon>Eukaryota</taxon>
        <taxon>Metazoa</taxon>
        <taxon>Ecdysozoa</taxon>
        <taxon>Arthropoda</taxon>
        <taxon>Chelicerata</taxon>
        <taxon>Arachnida</taxon>
        <taxon>Araneae</taxon>
        <taxon>Araneomorphae</taxon>
        <taxon>Entelegynae</taxon>
        <taxon>Araneoidea</taxon>
        <taxon>Araneidae</taxon>
        <taxon>Caerostris</taxon>
    </lineage>
</organism>
<name>A0AAV4RX62_CAEEX</name>
<protein>
    <submittedName>
        <fullName evidence="1">Uncharacterized protein</fullName>
    </submittedName>
</protein>
<accession>A0AAV4RX62</accession>
<sequence>MEGGLPSDTKSIYCRAPGETAWLRRPLGLTFCTPDKSVFQIMTNKFVSRPGDEYYPNCFVPIVKHATSVMVWPMLNFRGTRHLQIVEGTIKQDQFPLKFTTGHTMINVSYFNRRNNIAKMVFFSRPPSYKL</sequence>
<dbReference type="Proteomes" id="UP001054945">
    <property type="component" value="Unassembled WGS sequence"/>
</dbReference>
<dbReference type="AlphaFoldDB" id="A0AAV4RX62"/>
<evidence type="ECO:0000313" key="2">
    <source>
        <dbReference type="Proteomes" id="UP001054945"/>
    </source>
</evidence>
<dbReference type="EMBL" id="BPLR01008409">
    <property type="protein sequence ID" value="GIY24423.1"/>
    <property type="molecule type" value="Genomic_DNA"/>
</dbReference>
<dbReference type="Gene3D" id="3.30.420.10">
    <property type="entry name" value="Ribonuclease H-like superfamily/Ribonuclease H"/>
    <property type="match status" value="1"/>
</dbReference>
<proteinExistence type="predicted"/>